<dbReference type="Proteomes" id="UP000242474">
    <property type="component" value="Unassembled WGS sequence"/>
</dbReference>
<dbReference type="EMBL" id="KZ303489">
    <property type="protein sequence ID" value="PIA18561.1"/>
    <property type="molecule type" value="Genomic_DNA"/>
</dbReference>
<dbReference type="AlphaFoldDB" id="A0A2G5BHU8"/>
<gene>
    <name evidence="1" type="ORF">COEREDRAFT_85040</name>
</gene>
<accession>A0A2G5BHU8</accession>
<protein>
    <recommendedName>
        <fullName evidence="3">FBD domain-containing protein</fullName>
    </recommendedName>
</protein>
<evidence type="ECO:0000313" key="1">
    <source>
        <dbReference type="EMBL" id="PIA18561.1"/>
    </source>
</evidence>
<reference evidence="1 2" key="1">
    <citation type="journal article" date="2015" name="Genome Biol. Evol.">
        <title>Phylogenomic analyses indicate that early fungi evolved digesting cell walls of algal ancestors of land plants.</title>
        <authorList>
            <person name="Chang Y."/>
            <person name="Wang S."/>
            <person name="Sekimoto S."/>
            <person name="Aerts A.L."/>
            <person name="Choi C."/>
            <person name="Clum A."/>
            <person name="LaButti K.M."/>
            <person name="Lindquist E.A."/>
            <person name="Yee Ngan C."/>
            <person name="Ohm R.A."/>
            <person name="Salamov A.A."/>
            <person name="Grigoriev I.V."/>
            <person name="Spatafora J.W."/>
            <person name="Berbee M.L."/>
        </authorList>
    </citation>
    <scope>NUCLEOTIDE SEQUENCE [LARGE SCALE GENOMIC DNA]</scope>
    <source>
        <strain evidence="1 2">NRRL 1564</strain>
    </source>
</reference>
<keyword evidence="2" id="KW-1185">Reference proteome</keyword>
<organism evidence="1 2">
    <name type="scientific">Coemansia reversa (strain ATCC 12441 / NRRL 1564)</name>
    <dbReference type="NCBI Taxonomy" id="763665"/>
    <lineage>
        <taxon>Eukaryota</taxon>
        <taxon>Fungi</taxon>
        <taxon>Fungi incertae sedis</taxon>
        <taxon>Zoopagomycota</taxon>
        <taxon>Kickxellomycotina</taxon>
        <taxon>Kickxellomycetes</taxon>
        <taxon>Kickxellales</taxon>
        <taxon>Kickxellaceae</taxon>
        <taxon>Coemansia</taxon>
    </lineage>
</organism>
<sequence length="124" mass="13901">MLGVYITADSDKLVEAIIHLPTLAELTFLKVFVTKEKSQRYAAINDASNLKNVEPFNSCLKKLVLGSNEYENTSAEFIILLKYLLPRLPALRDLAILNGPHKLVSEAVYELGLKYSYLSNIKIS</sequence>
<evidence type="ECO:0000313" key="2">
    <source>
        <dbReference type="Proteomes" id="UP000242474"/>
    </source>
</evidence>
<name>A0A2G5BHU8_COERN</name>
<proteinExistence type="predicted"/>
<evidence type="ECO:0008006" key="3">
    <source>
        <dbReference type="Google" id="ProtNLM"/>
    </source>
</evidence>